<reference evidence="2 3" key="1">
    <citation type="submission" date="2020-08" db="EMBL/GenBank/DDBJ databases">
        <title>Acidobacteriota in marine sediments use diverse sulfur dissimilation pathways.</title>
        <authorList>
            <person name="Wasmund K."/>
        </authorList>
    </citation>
    <scope>NUCLEOTIDE SEQUENCE [LARGE SCALE GENOMIC DNA]</scope>
    <source>
        <strain evidence="2">MAG AM3-A</strain>
    </source>
</reference>
<proteinExistence type="predicted"/>
<evidence type="ECO:0000313" key="2">
    <source>
        <dbReference type="EMBL" id="MBD3871076.1"/>
    </source>
</evidence>
<dbReference type="AlphaFoldDB" id="A0A8J6Y159"/>
<dbReference type="GO" id="GO:0050485">
    <property type="term" value="F:oxidoreductase activity, acting on X-H and Y-H to form an X-Y bond, with a disulfide as acceptor"/>
    <property type="evidence" value="ECO:0007669"/>
    <property type="project" value="InterPro"/>
</dbReference>
<name>A0A8J6Y159_9BACT</name>
<protein>
    <recommendedName>
        <fullName evidence="4">Selenoprotein B glycine/betaine/sarcosine/D-proline reductase</fullName>
    </recommendedName>
</protein>
<organism evidence="2 3">
    <name type="scientific">Candidatus Sulfomarinibacter kjeldsenii</name>
    <dbReference type="NCBI Taxonomy" id="2885994"/>
    <lineage>
        <taxon>Bacteria</taxon>
        <taxon>Pseudomonadati</taxon>
        <taxon>Acidobacteriota</taxon>
        <taxon>Thermoanaerobaculia</taxon>
        <taxon>Thermoanaerobaculales</taxon>
        <taxon>Candidatus Sulfomarinibacteraceae</taxon>
        <taxon>Candidatus Sulfomarinibacter</taxon>
    </lineage>
</organism>
<evidence type="ECO:0000256" key="1">
    <source>
        <dbReference type="ARBA" id="ARBA00023002"/>
    </source>
</evidence>
<keyword evidence="1" id="KW-0560">Oxidoreductase</keyword>
<dbReference type="Proteomes" id="UP000598633">
    <property type="component" value="Unassembled WGS sequence"/>
</dbReference>
<sequence length="160" mass="17309">MVETSTLSDGLQDFLKTYPWRRIDPVPVASLEKPISECNVALVSSAGFVVPGEEPFSGSVRGGDFSFRVIPDSIDVQSLEEHHSSDSFSHAGVEADRNMGLPLDRLHELAAAGEIGSVAPRHFSVMGSITAPNRFVKRTLPMIANLLVEDHVDIALMVPV</sequence>
<comment type="caution">
    <text evidence="2">The sequence shown here is derived from an EMBL/GenBank/DDBJ whole genome shotgun (WGS) entry which is preliminary data.</text>
</comment>
<gene>
    <name evidence="2" type="ORF">IFJ97_06950</name>
</gene>
<dbReference type="InterPro" id="IPR010187">
    <property type="entry name" value="Various_sel_PB"/>
</dbReference>
<dbReference type="Pfam" id="PF07355">
    <property type="entry name" value="GRDB"/>
    <property type="match status" value="1"/>
</dbReference>
<evidence type="ECO:0000313" key="3">
    <source>
        <dbReference type="Proteomes" id="UP000598633"/>
    </source>
</evidence>
<evidence type="ECO:0008006" key="4">
    <source>
        <dbReference type="Google" id="ProtNLM"/>
    </source>
</evidence>
<accession>A0A8J6Y159</accession>
<dbReference type="EMBL" id="JACXWA010000113">
    <property type="protein sequence ID" value="MBD3871076.1"/>
    <property type="molecule type" value="Genomic_DNA"/>
</dbReference>